<feature type="domain" description="Coenzyme Q-binding protein COQ10 START" evidence="1">
    <location>
        <begin position="113"/>
        <end position="217"/>
    </location>
</feature>
<feature type="domain" description="Inner membrane protein YgaP-like transmembrane" evidence="2">
    <location>
        <begin position="26"/>
        <end position="87"/>
    </location>
</feature>
<dbReference type="InterPro" id="IPR005031">
    <property type="entry name" value="COQ10_START"/>
</dbReference>
<evidence type="ECO:0000313" key="3">
    <source>
        <dbReference type="EMBL" id="GCE30954.1"/>
    </source>
</evidence>
<dbReference type="InterPro" id="IPR047137">
    <property type="entry name" value="ORF3"/>
</dbReference>
<dbReference type="Pfam" id="PF11127">
    <property type="entry name" value="YgaP-like_TM"/>
    <property type="match status" value="1"/>
</dbReference>
<dbReference type="RefSeq" id="WP_161982557.1">
    <property type="nucleotide sequence ID" value="NZ_BIFT01000002.1"/>
</dbReference>
<dbReference type="Pfam" id="PF03364">
    <property type="entry name" value="Polyketide_cyc"/>
    <property type="match status" value="1"/>
</dbReference>
<keyword evidence="4" id="KW-1185">Reference proteome</keyword>
<evidence type="ECO:0000259" key="2">
    <source>
        <dbReference type="Pfam" id="PF11127"/>
    </source>
</evidence>
<dbReference type="InterPro" id="IPR021309">
    <property type="entry name" value="YgaP-like_TM"/>
</dbReference>
<organism evidence="3 4">
    <name type="scientific">Dictyobacter alpinus</name>
    <dbReference type="NCBI Taxonomy" id="2014873"/>
    <lineage>
        <taxon>Bacteria</taxon>
        <taxon>Bacillati</taxon>
        <taxon>Chloroflexota</taxon>
        <taxon>Ktedonobacteria</taxon>
        <taxon>Ktedonobacterales</taxon>
        <taxon>Dictyobacteraceae</taxon>
        <taxon>Dictyobacter</taxon>
    </lineage>
</organism>
<protein>
    <submittedName>
        <fullName evidence="3">Uncharacterized protein</fullName>
    </submittedName>
</protein>
<dbReference type="Gene3D" id="3.30.530.20">
    <property type="match status" value="1"/>
</dbReference>
<proteinExistence type="predicted"/>
<dbReference type="Proteomes" id="UP000287171">
    <property type="component" value="Unassembled WGS sequence"/>
</dbReference>
<name>A0A402BHR6_9CHLR</name>
<reference evidence="4" key="1">
    <citation type="submission" date="2018-12" db="EMBL/GenBank/DDBJ databases">
        <title>Tengunoibacter tsumagoiensis gen. nov., sp. nov., Dictyobacter kobayashii sp. nov., D. alpinus sp. nov., and D. joshuensis sp. nov. and description of Dictyobacteraceae fam. nov. within the order Ktedonobacterales isolated from Tengu-no-mugimeshi.</title>
        <authorList>
            <person name="Wang C.M."/>
            <person name="Zheng Y."/>
            <person name="Sakai Y."/>
            <person name="Toyoda A."/>
            <person name="Minakuchi Y."/>
            <person name="Abe K."/>
            <person name="Yokota A."/>
            <person name="Yabe S."/>
        </authorList>
    </citation>
    <scope>NUCLEOTIDE SEQUENCE [LARGE SCALE GENOMIC DNA]</scope>
    <source>
        <strain evidence="4">Uno16</strain>
    </source>
</reference>
<evidence type="ECO:0000313" key="4">
    <source>
        <dbReference type="Proteomes" id="UP000287171"/>
    </source>
</evidence>
<dbReference type="PANTHER" id="PTHR33824">
    <property type="entry name" value="POLYKETIDE CYCLASE/DEHYDRASE AND LIPID TRANSPORT SUPERFAMILY PROTEIN"/>
    <property type="match status" value="1"/>
</dbReference>
<dbReference type="CDD" id="cd07817">
    <property type="entry name" value="SRPBCC_8"/>
    <property type="match status" value="1"/>
</dbReference>
<dbReference type="AlphaFoldDB" id="A0A402BHR6"/>
<gene>
    <name evidence="3" type="ORF">KDA_64380</name>
</gene>
<dbReference type="PANTHER" id="PTHR33824:SF7">
    <property type="entry name" value="POLYKETIDE CYCLASE_DEHYDRASE AND LIPID TRANSPORT SUPERFAMILY PROTEIN"/>
    <property type="match status" value="1"/>
</dbReference>
<dbReference type="EMBL" id="BIFT01000002">
    <property type="protein sequence ID" value="GCE30954.1"/>
    <property type="molecule type" value="Genomic_DNA"/>
</dbReference>
<evidence type="ECO:0000259" key="1">
    <source>
        <dbReference type="Pfam" id="PF03364"/>
    </source>
</evidence>
<sequence>MASVQPKTTLGVNAPDIINQLETSATNVGQVERWISAIGGGVISTYGITRKDWLGVGLAMLGAGLIYRGASGRSPLYKALNINTGGQQLSANVSIIPGDKGIRVKRSQTVQQNAQDLYTFWRDLEMAPLYMPGIKVVNKTGERTYHWTASGDNQWNAEILEDKPGELIAWHVHGQPTTANAGKVYFQPASEGRGTIVTLELDFFQTNPAGKLLSHVASSASEYEVAEILRRFRQLMEANEIATTKGQPTGKGRK</sequence>
<accession>A0A402BHR6</accession>
<comment type="caution">
    <text evidence="3">The sequence shown here is derived from an EMBL/GenBank/DDBJ whole genome shotgun (WGS) entry which is preliminary data.</text>
</comment>
<dbReference type="SUPFAM" id="SSF55961">
    <property type="entry name" value="Bet v1-like"/>
    <property type="match status" value="1"/>
</dbReference>
<dbReference type="InterPro" id="IPR023393">
    <property type="entry name" value="START-like_dom_sf"/>
</dbReference>